<proteinExistence type="inferred from homology"/>
<evidence type="ECO:0000313" key="8">
    <source>
        <dbReference type="Proteomes" id="UP000294613"/>
    </source>
</evidence>
<accession>A0A4R3JN00</accession>
<dbReference type="PROSITE" id="PS50935">
    <property type="entry name" value="SSB"/>
    <property type="match status" value="1"/>
</dbReference>
<gene>
    <name evidence="5" type="primary">ssb3_1</name>
    <name evidence="6" type="synonym">ssb3_2</name>
    <name evidence="7" type="ORF">EDD74_1152</name>
    <name evidence="5" type="ORF">FAEUMB_14010</name>
    <name evidence="6" type="ORF">FAEUMB_14560</name>
</gene>
<evidence type="ECO:0000256" key="3">
    <source>
        <dbReference type="PIRNR" id="PIRNR002070"/>
    </source>
</evidence>
<dbReference type="InterPro" id="IPR000424">
    <property type="entry name" value="Primosome_PriB/ssb"/>
</dbReference>
<dbReference type="GeneID" id="97505867"/>
<organism evidence="7 8">
    <name type="scientific">Faecalimonas umbilicata</name>
    <dbReference type="NCBI Taxonomy" id="1912855"/>
    <lineage>
        <taxon>Bacteria</taxon>
        <taxon>Bacillati</taxon>
        <taxon>Bacillota</taxon>
        <taxon>Clostridia</taxon>
        <taxon>Lachnospirales</taxon>
        <taxon>Lachnospiraceae</taxon>
        <taxon>Faecalimonas</taxon>
    </lineage>
</organism>
<keyword evidence="1 2" id="KW-0238">DNA-binding</keyword>
<sequence>MNKVILMGRLTRDPEVRYSQGDSATAVARYTLAVDRRFKRDGEASADFINCVVFGKSAEFAERYFRQGLKVVVSGRIQTGSYTNRDGVKVYTTDVVVEDQEFAESKAASESSMGSYRQASPSPSPAPSADIGDGFMNIPDGIDEELPFS</sequence>
<dbReference type="Proteomes" id="UP000702954">
    <property type="component" value="Unassembled WGS sequence"/>
</dbReference>
<protein>
    <recommendedName>
        <fullName evidence="2 3">Single-stranded DNA-binding protein</fullName>
        <shortName evidence="2">SSB</shortName>
    </recommendedName>
</protein>
<dbReference type="Gene3D" id="2.40.50.140">
    <property type="entry name" value="Nucleic acid-binding proteins"/>
    <property type="match status" value="1"/>
</dbReference>
<dbReference type="CDD" id="cd04496">
    <property type="entry name" value="SSB_OBF"/>
    <property type="match status" value="1"/>
</dbReference>
<dbReference type="AlphaFoldDB" id="A0A4R3JN00"/>
<dbReference type="HAMAP" id="MF_00984">
    <property type="entry name" value="SSB"/>
    <property type="match status" value="1"/>
</dbReference>
<dbReference type="EMBL" id="BHEO01000005">
    <property type="protein sequence ID" value="GBU04860.1"/>
    <property type="molecule type" value="Genomic_DNA"/>
</dbReference>
<evidence type="ECO:0000256" key="1">
    <source>
        <dbReference type="ARBA" id="ARBA00023125"/>
    </source>
</evidence>
<evidence type="ECO:0000313" key="9">
    <source>
        <dbReference type="Proteomes" id="UP000702954"/>
    </source>
</evidence>
<dbReference type="PANTHER" id="PTHR10302:SF27">
    <property type="entry name" value="SINGLE-STRANDED DNA-BINDING PROTEIN"/>
    <property type="match status" value="1"/>
</dbReference>
<feature type="region of interest" description="Disordered" evidence="4">
    <location>
        <begin position="104"/>
        <end position="149"/>
    </location>
</feature>
<dbReference type="NCBIfam" id="TIGR00621">
    <property type="entry name" value="ssb"/>
    <property type="match status" value="1"/>
</dbReference>
<comment type="caution">
    <text evidence="2">Lacks conserved residue(s) required for the propagation of feature annotation.</text>
</comment>
<comment type="caution">
    <text evidence="7">The sequence shown here is derived from an EMBL/GenBank/DDBJ whole genome shotgun (WGS) entry which is preliminary data.</text>
</comment>
<evidence type="ECO:0000313" key="7">
    <source>
        <dbReference type="EMBL" id="TCS67681.1"/>
    </source>
</evidence>
<dbReference type="Proteomes" id="UP000294613">
    <property type="component" value="Unassembled WGS sequence"/>
</dbReference>
<dbReference type="PIRSF" id="PIRSF002070">
    <property type="entry name" value="SSB"/>
    <property type="match status" value="1"/>
</dbReference>
<reference evidence="7 8" key="2">
    <citation type="submission" date="2019-03" db="EMBL/GenBank/DDBJ databases">
        <title>Genomic Encyclopedia of Type Strains, Phase IV (KMG-IV): sequencing the most valuable type-strain genomes for metagenomic binning, comparative biology and taxonomic classification.</title>
        <authorList>
            <person name="Goeker M."/>
        </authorList>
    </citation>
    <scope>NUCLEOTIDE SEQUENCE [LARGE SCALE GENOMIC DNA]</scope>
    <source>
        <strain evidence="7 8">DSM 103426</strain>
    </source>
</reference>
<dbReference type="GO" id="GO:0003697">
    <property type="term" value="F:single-stranded DNA binding"/>
    <property type="evidence" value="ECO:0007669"/>
    <property type="project" value="UniProtKB-UniRule"/>
</dbReference>
<evidence type="ECO:0000313" key="6">
    <source>
        <dbReference type="EMBL" id="GBU04915.1"/>
    </source>
</evidence>
<dbReference type="Pfam" id="PF00436">
    <property type="entry name" value="SSB"/>
    <property type="match status" value="1"/>
</dbReference>
<name>A0A4R3JN00_9FIRM</name>
<dbReference type="GO" id="GO:0006260">
    <property type="term" value="P:DNA replication"/>
    <property type="evidence" value="ECO:0007669"/>
    <property type="project" value="InterPro"/>
</dbReference>
<dbReference type="GO" id="GO:0009295">
    <property type="term" value="C:nucleoid"/>
    <property type="evidence" value="ECO:0007669"/>
    <property type="project" value="TreeGrafter"/>
</dbReference>
<dbReference type="InterPro" id="IPR012340">
    <property type="entry name" value="NA-bd_OB-fold"/>
</dbReference>
<dbReference type="PANTHER" id="PTHR10302">
    <property type="entry name" value="SINGLE-STRANDED DNA-BINDING PROTEIN"/>
    <property type="match status" value="1"/>
</dbReference>
<evidence type="ECO:0000256" key="2">
    <source>
        <dbReference type="HAMAP-Rule" id="MF_00984"/>
    </source>
</evidence>
<keyword evidence="9" id="KW-1185">Reference proteome</keyword>
<dbReference type="InterPro" id="IPR011344">
    <property type="entry name" value="ssDNA-bd"/>
</dbReference>
<evidence type="ECO:0000256" key="4">
    <source>
        <dbReference type="SAM" id="MobiDB-lite"/>
    </source>
</evidence>
<dbReference type="EMBL" id="BHEO01000006">
    <property type="protein sequence ID" value="GBU04915.1"/>
    <property type="molecule type" value="Genomic_DNA"/>
</dbReference>
<evidence type="ECO:0000313" key="5">
    <source>
        <dbReference type="EMBL" id="GBU04860.1"/>
    </source>
</evidence>
<dbReference type="RefSeq" id="WP_008976958.1">
    <property type="nucleotide sequence ID" value="NZ_AP031411.1"/>
</dbReference>
<dbReference type="SUPFAM" id="SSF50249">
    <property type="entry name" value="Nucleic acid-binding proteins"/>
    <property type="match status" value="1"/>
</dbReference>
<comment type="subunit">
    <text evidence="2">Homotetramer.</text>
</comment>
<reference evidence="5 9" key="1">
    <citation type="journal article" date="2018" name="Int. J. Syst. Evol. Microbiol.">
        <title>Draft Genome Sequence of Faecalimonas umbilicata JCM 30896T, an Acetate-Producing Bacterium Isolated from Human Feces.</title>
        <authorList>
            <person name="Sakamoto M."/>
            <person name="Ikeyama N."/>
            <person name="Yuki M."/>
            <person name="Ohkuma M."/>
        </authorList>
    </citation>
    <scope>NUCLEOTIDE SEQUENCE [LARGE SCALE GENOMIC DNA]</scope>
    <source>
        <strain evidence="5 9">EGH7</strain>
    </source>
</reference>
<dbReference type="EMBL" id="SLZV01000015">
    <property type="protein sequence ID" value="TCS67681.1"/>
    <property type="molecule type" value="Genomic_DNA"/>
</dbReference>